<evidence type="ECO:0000313" key="3">
    <source>
        <dbReference type="Proteomes" id="UP000663828"/>
    </source>
</evidence>
<organism evidence="2 3">
    <name type="scientific">Adineta ricciae</name>
    <name type="common">Rotifer</name>
    <dbReference type="NCBI Taxonomy" id="249248"/>
    <lineage>
        <taxon>Eukaryota</taxon>
        <taxon>Metazoa</taxon>
        <taxon>Spiralia</taxon>
        <taxon>Gnathifera</taxon>
        <taxon>Rotifera</taxon>
        <taxon>Eurotatoria</taxon>
        <taxon>Bdelloidea</taxon>
        <taxon>Adinetida</taxon>
        <taxon>Adinetidae</taxon>
        <taxon>Adineta</taxon>
    </lineage>
</organism>
<dbReference type="Proteomes" id="UP000663828">
    <property type="component" value="Unassembled WGS sequence"/>
</dbReference>
<proteinExistence type="predicted"/>
<accession>A0A816DEN1</accession>
<evidence type="ECO:0000313" key="2">
    <source>
        <dbReference type="EMBL" id="CAF1635008.1"/>
    </source>
</evidence>
<gene>
    <name evidence="1" type="ORF">EDS130_LOCUS40490</name>
    <name evidence="2" type="ORF">XAT740_LOCUS52312</name>
</gene>
<evidence type="ECO:0000313" key="1">
    <source>
        <dbReference type="EMBL" id="CAF1466400.1"/>
    </source>
</evidence>
<dbReference type="EMBL" id="CAJNOR010008585">
    <property type="protein sequence ID" value="CAF1635008.1"/>
    <property type="molecule type" value="Genomic_DNA"/>
</dbReference>
<dbReference type="OrthoDB" id="4186099at2759"/>
<name>A0A816DEN1_ADIRI</name>
<keyword evidence="3" id="KW-1185">Reference proteome</keyword>
<dbReference type="AlphaFoldDB" id="A0A816DEN1"/>
<reference evidence="2" key="1">
    <citation type="submission" date="2021-02" db="EMBL/GenBank/DDBJ databases">
        <authorList>
            <person name="Nowell W R."/>
        </authorList>
    </citation>
    <scope>NUCLEOTIDE SEQUENCE</scope>
</reference>
<dbReference type="EMBL" id="CAJNOJ010000490">
    <property type="protein sequence ID" value="CAF1466400.1"/>
    <property type="molecule type" value="Genomic_DNA"/>
</dbReference>
<sequence>MILLLISLIVMVNGGPCTQGLYYCGATLVEMGYLPEQIAQAGGHSDSRVTDNILFYCIGGPEGNIMNEATCSDGCVSGGSNDQCA</sequence>
<comment type="caution">
    <text evidence="2">The sequence shown here is derived from an EMBL/GenBank/DDBJ whole genome shotgun (WGS) entry which is preliminary data.</text>
</comment>
<protein>
    <submittedName>
        <fullName evidence="2">Uncharacterized protein</fullName>
    </submittedName>
</protein>
<dbReference type="Proteomes" id="UP000663852">
    <property type="component" value="Unassembled WGS sequence"/>
</dbReference>